<protein>
    <submittedName>
        <fullName evidence="1">Uncharacterized protein</fullName>
    </submittedName>
</protein>
<reference evidence="1" key="1">
    <citation type="submission" date="2023-08" db="EMBL/GenBank/DDBJ databases">
        <authorList>
            <person name="Chen Y."/>
            <person name="Shah S."/>
            <person name="Dougan E. K."/>
            <person name="Thang M."/>
            <person name="Chan C."/>
        </authorList>
    </citation>
    <scope>NUCLEOTIDE SEQUENCE</scope>
</reference>
<evidence type="ECO:0000313" key="1">
    <source>
        <dbReference type="EMBL" id="CAJ1404098.1"/>
    </source>
</evidence>
<name>A0AA36JFL3_9DINO</name>
<keyword evidence="2" id="KW-1185">Reference proteome</keyword>
<dbReference type="EMBL" id="CAUJNA010003524">
    <property type="protein sequence ID" value="CAJ1404098.1"/>
    <property type="molecule type" value="Genomic_DNA"/>
</dbReference>
<dbReference type="Proteomes" id="UP001178507">
    <property type="component" value="Unassembled WGS sequence"/>
</dbReference>
<evidence type="ECO:0000313" key="2">
    <source>
        <dbReference type="Proteomes" id="UP001178507"/>
    </source>
</evidence>
<comment type="caution">
    <text evidence="1">The sequence shown here is derived from an EMBL/GenBank/DDBJ whole genome shotgun (WGS) entry which is preliminary data.</text>
</comment>
<accession>A0AA36JFL3</accession>
<gene>
    <name evidence="1" type="ORF">EVOR1521_LOCUS26622</name>
</gene>
<sequence>MTLTDGQDCDDVSDTSWDMIGDDATLSDCKEWFLVSGSRLPASPRDKEMRADDSPPGHALQEFLGPLELNGVDYSQISFLLGEWMDSFGHSVSVVATSDRCARASVSWDHKHRYKANLWKAVLKVHQVNGHWVCGNGQLSAADVGRVQWQRPNGERTEWIRTFPVSAAFLSAYVRPRDRKNTLQHL</sequence>
<organism evidence="1 2">
    <name type="scientific">Effrenium voratum</name>
    <dbReference type="NCBI Taxonomy" id="2562239"/>
    <lineage>
        <taxon>Eukaryota</taxon>
        <taxon>Sar</taxon>
        <taxon>Alveolata</taxon>
        <taxon>Dinophyceae</taxon>
        <taxon>Suessiales</taxon>
        <taxon>Symbiodiniaceae</taxon>
        <taxon>Effrenium</taxon>
    </lineage>
</organism>
<dbReference type="AlphaFoldDB" id="A0AA36JFL3"/>
<proteinExistence type="predicted"/>